<organism evidence="2 3">
    <name type="scientific">Streptomyces beijiangensis</name>
    <dbReference type="NCBI Taxonomy" id="163361"/>
    <lineage>
        <taxon>Bacteria</taxon>
        <taxon>Bacillati</taxon>
        <taxon>Actinomycetota</taxon>
        <taxon>Actinomycetes</taxon>
        <taxon>Kitasatosporales</taxon>
        <taxon>Streptomycetaceae</taxon>
        <taxon>Streptomyces</taxon>
    </lineage>
</organism>
<name>A0A939JNQ3_9ACTN</name>
<dbReference type="EMBL" id="JAFLRJ010001152">
    <property type="protein sequence ID" value="MBO0518044.1"/>
    <property type="molecule type" value="Genomic_DNA"/>
</dbReference>
<feature type="transmembrane region" description="Helical" evidence="1">
    <location>
        <begin position="91"/>
        <end position="115"/>
    </location>
</feature>
<keyword evidence="1" id="KW-0472">Membrane</keyword>
<protein>
    <submittedName>
        <fullName evidence="2">Uncharacterized protein</fullName>
    </submittedName>
</protein>
<comment type="caution">
    <text evidence="2">The sequence shown here is derived from an EMBL/GenBank/DDBJ whole genome shotgun (WGS) entry which is preliminary data.</text>
</comment>
<proteinExistence type="predicted"/>
<dbReference type="Proteomes" id="UP000664167">
    <property type="component" value="Unassembled WGS sequence"/>
</dbReference>
<reference evidence="2" key="1">
    <citation type="submission" date="2021-03" db="EMBL/GenBank/DDBJ databases">
        <title>Streptomyces poriferae sp. nov., a novel marine sponge-derived Actinobacteria species with anti-MRSA activity.</title>
        <authorList>
            <person name="Sandoval-Powers M."/>
            <person name="Kralova S."/>
            <person name="Nguyen G.-S."/>
            <person name="Fawwal D."/>
            <person name="Degnes K."/>
            <person name="Klinkenberg G."/>
            <person name="Sletta H."/>
            <person name="Wentzel A."/>
            <person name="Liles M.R."/>
        </authorList>
    </citation>
    <scope>NUCLEOTIDE SEQUENCE</scope>
    <source>
        <strain evidence="2">DSM 41794</strain>
    </source>
</reference>
<evidence type="ECO:0000313" key="2">
    <source>
        <dbReference type="EMBL" id="MBO0518044.1"/>
    </source>
</evidence>
<feature type="transmembrane region" description="Helical" evidence="1">
    <location>
        <begin position="24"/>
        <end position="46"/>
    </location>
</feature>
<accession>A0A939JNQ3</accession>
<dbReference type="RefSeq" id="WP_242553783.1">
    <property type="nucleotide sequence ID" value="NZ_JAFLRJ010001152.1"/>
</dbReference>
<dbReference type="Pfam" id="PF19877">
    <property type="entry name" value="DUF6350"/>
    <property type="match status" value="1"/>
</dbReference>
<evidence type="ECO:0000313" key="3">
    <source>
        <dbReference type="Proteomes" id="UP000664167"/>
    </source>
</evidence>
<dbReference type="InterPro" id="IPR045931">
    <property type="entry name" value="DUF6350"/>
</dbReference>
<evidence type="ECO:0000256" key="1">
    <source>
        <dbReference type="SAM" id="Phobius"/>
    </source>
</evidence>
<feature type="non-terminal residue" evidence="2">
    <location>
        <position position="116"/>
    </location>
</feature>
<gene>
    <name evidence="2" type="ORF">J0695_40950</name>
</gene>
<keyword evidence="1" id="KW-0812">Transmembrane</keyword>
<feature type="non-terminal residue" evidence="2">
    <location>
        <position position="1"/>
    </location>
</feature>
<keyword evidence="3" id="KW-1185">Reference proteome</keyword>
<keyword evidence="1" id="KW-1133">Transmembrane helix</keyword>
<dbReference type="AlphaFoldDB" id="A0A939JNQ3"/>
<sequence length="116" mass="11693">ALHVVAGLWLLAHGTELTRPDTLSGVPAPVGVVPLLLSVLPIWLLYRAARDCLEPAEDRSAESVRGGLWAVAGGYLLVAGVAVLYDADGPLAAGPLSAALHLPVVVAGAAGAGAWT</sequence>
<feature type="transmembrane region" description="Helical" evidence="1">
    <location>
        <begin position="67"/>
        <end position="85"/>
    </location>
</feature>